<organism evidence="1 2">
    <name type="scientific">Lojkania enalia</name>
    <dbReference type="NCBI Taxonomy" id="147567"/>
    <lineage>
        <taxon>Eukaryota</taxon>
        <taxon>Fungi</taxon>
        <taxon>Dikarya</taxon>
        <taxon>Ascomycota</taxon>
        <taxon>Pezizomycotina</taxon>
        <taxon>Dothideomycetes</taxon>
        <taxon>Pleosporomycetidae</taxon>
        <taxon>Pleosporales</taxon>
        <taxon>Pleosporales incertae sedis</taxon>
        <taxon>Lojkania</taxon>
    </lineage>
</organism>
<name>A0A9P4NBM2_9PLEO</name>
<keyword evidence="2" id="KW-1185">Reference proteome</keyword>
<dbReference type="EMBL" id="ML986580">
    <property type="protein sequence ID" value="KAF2270178.1"/>
    <property type="molecule type" value="Genomic_DNA"/>
</dbReference>
<feature type="non-terminal residue" evidence="1">
    <location>
        <position position="88"/>
    </location>
</feature>
<protein>
    <submittedName>
        <fullName evidence="1">Uncharacterized protein</fullName>
    </submittedName>
</protein>
<accession>A0A9P4NBM2</accession>
<gene>
    <name evidence="1" type="ORF">CC78DRAFT_416107</name>
</gene>
<comment type="caution">
    <text evidence="1">The sequence shown here is derived from an EMBL/GenBank/DDBJ whole genome shotgun (WGS) entry which is preliminary data.</text>
</comment>
<reference evidence="2" key="1">
    <citation type="journal article" date="2020" name="Stud. Mycol.">
        <title>101 Dothideomycetes genomes: A test case for predicting lifestyles and emergence of pathogens.</title>
        <authorList>
            <person name="Haridas S."/>
            <person name="Albert R."/>
            <person name="Binder M."/>
            <person name="Bloem J."/>
            <person name="LaButti K."/>
            <person name="Salamov A."/>
            <person name="Andreopoulos B."/>
            <person name="Baker S."/>
            <person name="Barry K."/>
            <person name="Bills G."/>
            <person name="Bluhm B."/>
            <person name="Cannon C."/>
            <person name="Castanera R."/>
            <person name="Culley D."/>
            <person name="Daum C."/>
            <person name="Ezra D."/>
            <person name="Gonzalez J."/>
            <person name="Henrissat B."/>
            <person name="Kuo A."/>
            <person name="Liang C."/>
            <person name="Lipzen A."/>
            <person name="Lutzoni F."/>
            <person name="Magnuson J."/>
            <person name="Mondo S."/>
            <person name="Nolan M."/>
            <person name="Ohm R."/>
            <person name="Pangilinan J."/>
            <person name="Park H.-J."/>
            <person name="Ramirez L."/>
            <person name="Alfaro M."/>
            <person name="Sun H."/>
            <person name="Tritt A."/>
            <person name="Yoshinaga Y."/>
            <person name="Zwiers L.-H."/>
            <person name="Turgeon B."/>
            <person name="Goodwin S."/>
            <person name="Spatafora J."/>
            <person name="Crous P."/>
            <person name="Grigoriev I."/>
        </authorList>
    </citation>
    <scope>NUCLEOTIDE SEQUENCE [LARGE SCALE GENOMIC DNA]</scope>
    <source>
        <strain evidence="2">CBS 304.66</strain>
    </source>
</reference>
<evidence type="ECO:0000313" key="1">
    <source>
        <dbReference type="EMBL" id="KAF2270178.1"/>
    </source>
</evidence>
<feature type="non-terminal residue" evidence="1">
    <location>
        <position position="1"/>
    </location>
</feature>
<proteinExistence type="predicted"/>
<evidence type="ECO:0000313" key="2">
    <source>
        <dbReference type="Proteomes" id="UP000800093"/>
    </source>
</evidence>
<sequence length="88" mass="9667">KLAQNRQVKCDDTGVVVSVSARTEKDLVKRFDDLSIDWSVIAKTLIGWGELFRSGKKLTVSLSFNYLDTKPPPAGTARRGTKRGLSAT</sequence>
<dbReference type="Proteomes" id="UP000800093">
    <property type="component" value="Unassembled WGS sequence"/>
</dbReference>
<dbReference type="OrthoDB" id="4232626at2759"/>
<dbReference type="AlphaFoldDB" id="A0A9P4NBM2"/>